<dbReference type="EMBL" id="MT631591">
    <property type="protein sequence ID" value="QNO54744.1"/>
    <property type="molecule type" value="Genomic_DNA"/>
</dbReference>
<evidence type="ECO:0000313" key="2">
    <source>
        <dbReference type="EMBL" id="QNO54768.1"/>
    </source>
</evidence>
<proteinExistence type="predicted"/>
<name>A0A7G9Z3B0_9EURY</name>
<evidence type="ECO:0000313" key="1">
    <source>
        <dbReference type="EMBL" id="QNO54744.1"/>
    </source>
</evidence>
<dbReference type="EMBL" id="MT631594">
    <property type="protein sequence ID" value="QNO54836.1"/>
    <property type="molecule type" value="Genomic_DNA"/>
</dbReference>
<protein>
    <submittedName>
        <fullName evidence="1">Uncharacterized protein</fullName>
    </submittedName>
</protein>
<accession>A0A7G9Z3B0</accession>
<dbReference type="AlphaFoldDB" id="A0A7G9Z3B0"/>
<gene>
    <name evidence="3" type="ORF">ENONAMDD_00027</name>
    <name evidence="1" type="ORF">FCNABNJO_00010</name>
    <name evidence="2" type="ORF">FCNABNJO_00034</name>
</gene>
<evidence type="ECO:0000313" key="3">
    <source>
        <dbReference type="EMBL" id="QNO54836.1"/>
    </source>
</evidence>
<organism evidence="1">
    <name type="scientific">Candidatus Methanophaga sp. ANME-1 ERB7</name>
    <dbReference type="NCBI Taxonomy" id="2759913"/>
    <lineage>
        <taxon>Archaea</taxon>
        <taxon>Methanobacteriati</taxon>
        <taxon>Methanobacteriota</taxon>
        <taxon>Stenosarchaea group</taxon>
        <taxon>Methanomicrobia</taxon>
        <taxon>Candidatus Methanophagales</taxon>
        <taxon>Candidatus Methanophagaceae</taxon>
        <taxon>Candidatus Methanophaga</taxon>
    </lineage>
</organism>
<reference evidence="1" key="1">
    <citation type="submission" date="2020-06" db="EMBL/GenBank/DDBJ databases">
        <title>Unique genomic features of the anaerobic methanotrophic archaea.</title>
        <authorList>
            <person name="Chadwick G.L."/>
            <person name="Skennerton C.T."/>
            <person name="Laso-Perez R."/>
            <person name="Leu A.O."/>
            <person name="Speth D.R."/>
            <person name="Yu H."/>
            <person name="Morgan-Lang C."/>
            <person name="Hatzenpichler R."/>
            <person name="Goudeau D."/>
            <person name="Malmstrom R."/>
            <person name="Brazelton W.J."/>
            <person name="Woyke T."/>
            <person name="Hallam S.J."/>
            <person name="Tyson G.W."/>
            <person name="Wegener G."/>
            <person name="Boetius A."/>
            <person name="Orphan V."/>
        </authorList>
    </citation>
    <scope>NUCLEOTIDE SEQUENCE</scope>
</reference>
<sequence>MCIERHDKSDSRIDVFWSEEEENFKRIISREIGLIMPDSELIQRHEGR</sequence>
<dbReference type="EMBL" id="MT631591">
    <property type="protein sequence ID" value="QNO54768.1"/>
    <property type="molecule type" value="Genomic_DNA"/>
</dbReference>